<dbReference type="Gene3D" id="1.10.510.10">
    <property type="entry name" value="Transferase(Phosphotransferase) domain 1"/>
    <property type="match status" value="1"/>
</dbReference>
<protein>
    <recommendedName>
        <fullName evidence="7">Protein kinase domain-containing protein</fullName>
    </recommendedName>
</protein>
<evidence type="ECO:0000313" key="8">
    <source>
        <dbReference type="EMBL" id="MBB3208635.1"/>
    </source>
</evidence>
<dbReference type="EMBL" id="JACHXU010000017">
    <property type="protein sequence ID" value="MBB3208635.1"/>
    <property type="molecule type" value="Genomic_DNA"/>
</dbReference>
<dbReference type="SMART" id="SM00220">
    <property type="entry name" value="S_TKc"/>
    <property type="match status" value="1"/>
</dbReference>
<evidence type="ECO:0000256" key="1">
    <source>
        <dbReference type="ARBA" id="ARBA00022679"/>
    </source>
</evidence>
<evidence type="ECO:0000259" key="7">
    <source>
        <dbReference type="PROSITE" id="PS50011"/>
    </source>
</evidence>
<dbReference type="PROSITE" id="PS00108">
    <property type="entry name" value="PROTEIN_KINASE_ST"/>
    <property type="match status" value="1"/>
</dbReference>
<dbReference type="SUPFAM" id="SSF48452">
    <property type="entry name" value="TPR-like"/>
    <property type="match status" value="1"/>
</dbReference>
<dbReference type="GO" id="GO:0005524">
    <property type="term" value="F:ATP binding"/>
    <property type="evidence" value="ECO:0007669"/>
    <property type="project" value="UniProtKB-UniRule"/>
</dbReference>
<dbReference type="GO" id="GO:0004674">
    <property type="term" value="F:protein serine/threonine kinase activity"/>
    <property type="evidence" value="ECO:0007669"/>
    <property type="project" value="TreeGrafter"/>
</dbReference>
<gene>
    <name evidence="8" type="ORF">FHS27_004467</name>
</gene>
<dbReference type="Gene3D" id="3.30.200.20">
    <property type="entry name" value="Phosphorylase Kinase, domain 1"/>
    <property type="match status" value="1"/>
</dbReference>
<feature type="compositionally biased region" description="Low complexity" evidence="6">
    <location>
        <begin position="293"/>
        <end position="307"/>
    </location>
</feature>
<evidence type="ECO:0000256" key="5">
    <source>
        <dbReference type="PROSITE-ProRule" id="PRU10141"/>
    </source>
</evidence>
<feature type="compositionally biased region" description="Low complexity" evidence="6">
    <location>
        <begin position="76"/>
        <end position="88"/>
    </location>
</feature>
<evidence type="ECO:0000256" key="2">
    <source>
        <dbReference type="ARBA" id="ARBA00022741"/>
    </source>
</evidence>
<keyword evidence="3" id="KW-0418">Kinase</keyword>
<dbReference type="PROSITE" id="PS00107">
    <property type="entry name" value="PROTEIN_KINASE_ATP"/>
    <property type="match status" value="1"/>
</dbReference>
<proteinExistence type="predicted"/>
<organism evidence="8 9">
    <name type="scientific">Aporhodopirellula rubra</name>
    <dbReference type="NCBI Taxonomy" id="980271"/>
    <lineage>
        <taxon>Bacteria</taxon>
        <taxon>Pseudomonadati</taxon>
        <taxon>Planctomycetota</taxon>
        <taxon>Planctomycetia</taxon>
        <taxon>Pirellulales</taxon>
        <taxon>Pirellulaceae</taxon>
        <taxon>Aporhodopirellula</taxon>
    </lineage>
</organism>
<dbReference type="AlphaFoldDB" id="A0A7W5E1Z0"/>
<evidence type="ECO:0000313" key="9">
    <source>
        <dbReference type="Proteomes" id="UP000536179"/>
    </source>
</evidence>
<keyword evidence="9" id="KW-1185">Reference proteome</keyword>
<dbReference type="PANTHER" id="PTHR43289:SF6">
    <property type="entry name" value="SERINE_THREONINE-PROTEIN KINASE NEKL-3"/>
    <property type="match status" value="1"/>
</dbReference>
<dbReference type="SUPFAM" id="SSF56112">
    <property type="entry name" value="Protein kinase-like (PK-like)"/>
    <property type="match status" value="1"/>
</dbReference>
<sequence length="979" mass="104982">MKLSDLPARELARLDAICLEYESRAREALRAGGDLNLLSEEIDPLVKRYGGEHTPLLRAELRAILAELEREIVDPSGAQSSSKSSTASNDQADSTTHAKSATADNGLPNHPTPADVHGAPTEVIPSPTPRLNELDETPGDLPNLGDTIGPYLLTSILGRGGMGIVYRATDTRLDRSVAIKMLSLHDRQSHVLVERFQREAKAVAALTHPHIVELFDIGVYEGMPYVVMEHLRGETLLHRMQRDRVESEPITTQQVRNWGVQLADALAVAHASGVIHRDIKPENVMVMNRKRPSTSSGGSNSGDSKSGANESSLKLFDFGLSRVGSTNWQNDSGLSEALTPEAARKISDTDSATRVGMILGTPGYMAPEQARGGVVTPAADIFSLGCVLFEAMFGRPAFSGETATKRFAAVLEKQPLADPARRRDDVALSDLILSMLSKAPASRPSAADVLSTLQATAPASQVTLRNGAGMAGSGSVVDGGGVVISRRRLIEMLGGAVAGGVIGATLLPASTSGQMRAIRSIGVLRFQNAGDASDLRNDSPAPDRRLDQGELLSGLLVNELSRIDGITVPKYVPITATLPSDFQEAAKLLQVDALVAGTFSVAQAGPESSPIMTVNVDIVSGKTGKLIEGLVIPTAAGDNLIEQSALAQELAEAIGRELTQGEERDTIENPEAFTCLIKGRTLSDPGTAAAMRTALSCFQHAATVDSNYAQAHAGIALTAISLAARENDERASELISLSQESAARALSLSPGNREALLARAMVNYQVLADFDAADEVLRDLTRTSPNHWQVHHQAGWVKIIRFEDSQGMQFMRRATGLHPASRFLKTELARAEWFRGNADRAIQSALGLIVDSEKLTEEDFFPRGLLIDIYEQSSNFVEAAKLDPELEWTPAASGAGYFAAREKRVAELPYGPFGPTLNAAILQVRRGDLANREPPDRLLARLIAAQLPMLPLVLCKHPAMISMTLLEQAVETYSVLRFA</sequence>
<evidence type="ECO:0000256" key="6">
    <source>
        <dbReference type="SAM" id="MobiDB-lite"/>
    </source>
</evidence>
<feature type="domain" description="Protein kinase" evidence="7">
    <location>
        <begin position="151"/>
        <end position="457"/>
    </location>
</feature>
<dbReference type="InterPro" id="IPR008271">
    <property type="entry name" value="Ser/Thr_kinase_AS"/>
</dbReference>
<feature type="region of interest" description="Disordered" evidence="6">
    <location>
        <begin position="74"/>
        <end position="144"/>
    </location>
</feature>
<dbReference type="PROSITE" id="PS50011">
    <property type="entry name" value="PROTEIN_KINASE_DOM"/>
    <property type="match status" value="1"/>
</dbReference>
<dbReference type="InterPro" id="IPR017441">
    <property type="entry name" value="Protein_kinase_ATP_BS"/>
</dbReference>
<feature type="region of interest" description="Disordered" evidence="6">
    <location>
        <begin position="286"/>
        <end position="309"/>
    </location>
</feature>
<accession>A0A7W5E1Z0</accession>
<dbReference type="InterPro" id="IPR011009">
    <property type="entry name" value="Kinase-like_dom_sf"/>
</dbReference>
<dbReference type="PANTHER" id="PTHR43289">
    <property type="entry name" value="MITOGEN-ACTIVATED PROTEIN KINASE KINASE KINASE 20-RELATED"/>
    <property type="match status" value="1"/>
</dbReference>
<dbReference type="Pfam" id="PF00069">
    <property type="entry name" value="Pkinase"/>
    <property type="match status" value="1"/>
</dbReference>
<dbReference type="CDD" id="cd14014">
    <property type="entry name" value="STKc_PknB_like"/>
    <property type="match status" value="1"/>
</dbReference>
<dbReference type="InterPro" id="IPR011990">
    <property type="entry name" value="TPR-like_helical_dom_sf"/>
</dbReference>
<keyword evidence="2 5" id="KW-0547">Nucleotide-binding</keyword>
<dbReference type="RefSeq" id="WP_184306795.1">
    <property type="nucleotide sequence ID" value="NZ_JACHXU010000017.1"/>
</dbReference>
<dbReference type="InterPro" id="IPR000719">
    <property type="entry name" value="Prot_kinase_dom"/>
</dbReference>
<dbReference type="Proteomes" id="UP000536179">
    <property type="component" value="Unassembled WGS sequence"/>
</dbReference>
<feature type="binding site" evidence="5">
    <location>
        <position position="180"/>
    </location>
    <ligand>
        <name>ATP</name>
        <dbReference type="ChEBI" id="CHEBI:30616"/>
    </ligand>
</feature>
<keyword evidence="1" id="KW-0808">Transferase</keyword>
<dbReference type="Gene3D" id="1.25.40.10">
    <property type="entry name" value="Tetratricopeptide repeat domain"/>
    <property type="match status" value="1"/>
</dbReference>
<comment type="caution">
    <text evidence="8">The sequence shown here is derived from an EMBL/GenBank/DDBJ whole genome shotgun (WGS) entry which is preliminary data.</text>
</comment>
<feature type="compositionally biased region" description="Polar residues" evidence="6">
    <location>
        <begin position="89"/>
        <end position="103"/>
    </location>
</feature>
<evidence type="ECO:0000256" key="4">
    <source>
        <dbReference type="ARBA" id="ARBA00022840"/>
    </source>
</evidence>
<evidence type="ECO:0000256" key="3">
    <source>
        <dbReference type="ARBA" id="ARBA00022777"/>
    </source>
</evidence>
<reference evidence="8 9" key="1">
    <citation type="submission" date="2020-08" db="EMBL/GenBank/DDBJ databases">
        <title>Genomic Encyclopedia of Type Strains, Phase III (KMG-III): the genomes of soil and plant-associated and newly described type strains.</title>
        <authorList>
            <person name="Whitman W."/>
        </authorList>
    </citation>
    <scope>NUCLEOTIDE SEQUENCE [LARGE SCALE GENOMIC DNA]</scope>
    <source>
        <strain evidence="8 9">CECT 8075</strain>
    </source>
</reference>
<keyword evidence="4 5" id="KW-0067">ATP-binding</keyword>
<name>A0A7W5E1Z0_9BACT</name>